<evidence type="ECO:0000313" key="4">
    <source>
        <dbReference type="Proteomes" id="UP000028712"/>
    </source>
</evidence>
<dbReference type="eggNOG" id="ENOG502ZQFZ">
    <property type="taxonomic scope" value="Bacteria"/>
</dbReference>
<keyword evidence="5" id="KW-1185">Reference proteome</keyword>
<organism evidence="2 4">
    <name type="scientific">Flavobacterium hydatis</name>
    <name type="common">Cytophaga aquatilis</name>
    <dbReference type="NCBI Taxonomy" id="991"/>
    <lineage>
        <taxon>Bacteria</taxon>
        <taxon>Pseudomonadati</taxon>
        <taxon>Bacteroidota</taxon>
        <taxon>Flavobacteriia</taxon>
        <taxon>Flavobacteriales</taxon>
        <taxon>Flavobacteriaceae</taxon>
        <taxon>Flavobacterium</taxon>
    </lineage>
</organism>
<dbReference type="OrthoDB" id="1372378at2"/>
<proteinExistence type="predicted"/>
<accession>A0A086AIM8</accession>
<dbReference type="GeneID" id="31766551"/>
<dbReference type="EMBL" id="JPRM01000014">
    <property type="protein sequence ID" value="KFF16542.1"/>
    <property type="molecule type" value="Genomic_DNA"/>
</dbReference>
<reference evidence="3 5" key="2">
    <citation type="submission" date="2016-11" db="EMBL/GenBank/DDBJ databases">
        <title>Whole genomes of Flavobacteriaceae.</title>
        <authorList>
            <person name="Stine C."/>
            <person name="Li C."/>
            <person name="Tadesse D."/>
        </authorList>
    </citation>
    <scope>NUCLEOTIDE SEQUENCE [LARGE SCALE GENOMIC DNA]</scope>
    <source>
        <strain evidence="3 5">ATCC 29551</strain>
    </source>
</reference>
<dbReference type="Proteomes" id="UP000028712">
    <property type="component" value="Unassembled WGS sequence"/>
</dbReference>
<evidence type="ECO:0000313" key="2">
    <source>
        <dbReference type="EMBL" id="KFF16542.1"/>
    </source>
</evidence>
<dbReference type="STRING" id="991.IW20_10255"/>
<name>A0A086AIM8_FLAHY</name>
<keyword evidence="1" id="KW-0472">Membrane</keyword>
<comment type="caution">
    <text evidence="2">The sequence shown here is derived from an EMBL/GenBank/DDBJ whole genome shotgun (WGS) entry which is preliminary data.</text>
</comment>
<feature type="transmembrane region" description="Helical" evidence="1">
    <location>
        <begin position="12"/>
        <end position="29"/>
    </location>
</feature>
<dbReference type="RefSeq" id="WP_012025617.1">
    <property type="nucleotide sequence ID" value="NZ_JBEWQG010000018.1"/>
</dbReference>
<dbReference type="EMBL" id="MUGY01000028">
    <property type="protein sequence ID" value="OXA90201.1"/>
    <property type="molecule type" value="Genomic_DNA"/>
</dbReference>
<keyword evidence="1" id="KW-1133">Transmembrane helix</keyword>
<keyword evidence="1" id="KW-0812">Transmembrane</keyword>
<sequence length="179" mass="21102">MLQFDPEIWGTVSDWFMVAVTTLTAYYLYKTLKSQKEVQITQNKLFEIESVRFRESIKPVLKYNISENIITPQEREKSRVYTIEVTNDSYNTALEISVDHPERDDIKRVAWAPQKQNHLKKTDGIYLIHFLIEKFSDNHLIIFSIEYKDLSGTKYKQGVLCRIDSYGNEINPYLPEIIN</sequence>
<dbReference type="AlphaFoldDB" id="A0A086AIM8"/>
<gene>
    <name evidence="3" type="ORF">B0A62_19195</name>
    <name evidence="2" type="ORF">IW20_10255</name>
</gene>
<evidence type="ECO:0000313" key="3">
    <source>
        <dbReference type="EMBL" id="OXA90201.1"/>
    </source>
</evidence>
<evidence type="ECO:0000256" key="1">
    <source>
        <dbReference type="SAM" id="Phobius"/>
    </source>
</evidence>
<protein>
    <submittedName>
        <fullName evidence="2">Uncharacterized protein</fullName>
    </submittedName>
</protein>
<reference evidence="2 4" key="1">
    <citation type="submission" date="2014-07" db="EMBL/GenBank/DDBJ databases">
        <title>Genome of Flavobacterium hydatis DSM 2063.</title>
        <authorList>
            <person name="Pipes S.E."/>
            <person name="Stropko S.J."/>
            <person name="Newman J.D."/>
        </authorList>
    </citation>
    <scope>NUCLEOTIDE SEQUENCE [LARGE SCALE GENOMIC DNA]</scope>
    <source>
        <strain evidence="2 4">DSM 2063</strain>
    </source>
</reference>
<evidence type="ECO:0000313" key="5">
    <source>
        <dbReference type="Proteomes" id="UP000198424"/>
    </source>
</evidence>
<dbReference type="Proteomes" id="UP000198424">
    <property type="component" value="Unassembled WGS sequence"/>
</dbReference>